<feature type="region of interest" description="Disordered" evidence="1">
    <location>
        <begin position="37"/>
        <end position="89"/>
    </location>
</feature>
<dbReference type="OrthoDB" id="1882547at2759"/>
<accession>A0A086TKK3</accession>
<reference evidence="3 4" key="1">
    <citation type="submission" date="2011-02" db="EMBL/GenBank/DDBJ databases">
        <title>The Genome Sequence of Mortierella verticillata NRRL 6337.</title>
        <authorList>
            <consortium name="The Broad Institute Genome Sequencing Platform"/>
            <person name="Russ C."/>
            <person name="Cuomo C."/>
            <person name="Burger G."/>
            <person name="Gray M.W."/>
            <person name="Holland P.W.H."/>
            <person name="King N."/>
            <person name="Lang F.B.F."/>
            <person name="Roger A.J."/>
            <person name="Ruiz-Trillo I."/>
            <person name="Young S.K."/>
            <person name="Zeng Q."/>
            <person name="Gargeya S."/>
            <person name="Alvarado L."/>
            <person name="Berlin A."/>
            <person name="Chapman S.B."/>
            <person name="Chen Z."/>
            <person name="Freedman E."/>
            <person name="Gellesch M."/>
            <person name="Goldberg J."/>
            <person name="Griggs A."/>
            <person name="Gujja S."/>
            <person name="Heilman E."/>
            <person name="Heiman D."/>
            <person name="Howarth C."/>
            <person name="Mehta T."/>
            <person name="Neiman D."/>
            <person name="Pearson M."/>
            <person name="Roberts A."/>
            <person name="Saif S."/>
            <person name="Shea T."/>
            <person name="Shenoy N."/>
            <person name="Sisk P."/>
            <person name="Stolte C."/>
            <person name="Sykes S."/>
            <person name="White J."/>
            <person name="Yandava C."/>
            <person name="Haas B."/>
            <person name="Nusbaum C."/>
            <person name="Birren B."/>
        </authorList>
    </citation>
    <scope>NUCLEOTIDE SEQUENCE [LARGE SCALE GENOMIC DNA]</scope>
    <source>
        <strain evidence="3 4">NRRL 6337</strain>
    </source>
</reference>
<feature type="compositionally biased region" description="Low complexity" evidence="1">
    <location>
        <begin position="534"/>
        <end position="544"/>
    </location>
</feature>
<feature type="region of interest" description="Disordered" evidence="1">
    <location>
        <begin position="890"/>
        <end position="911"/>
    </location>
</feature>
<dbReference type="PANTHER" id="PTHR36050">
    <property type="entry name" value="O-FUCOSYLTRANSFERASE 30"/>
    <property type="match status" value="1"/>
</dbReference>
<feature type="region of interest" description="Disordered" evidence="1">
    <location>
        <begin position="271"/>
        <end position="290"/>
    </location>
</feature>
<dbReference type="AlphaFoldDB" id="A0A086TKK3"/>
<dbReference type="EMBL" id="KN042432">
    <property type="protein sequence ID" value="KFH62480.1"/>
    <property type="molecule type" value="Genomic_DNA"/>
</dbReference>
<dbReference type="PANTHER" id="PTHR36050:SF1">
    <property type="entry name" value="O-FUCOSYLTRANSFERASE 30"/>
    <property type="match status" value="1"/>
</dbReference>
<protein>
    <recommendedName>
        <fullName evidence="5">O-fucosyltransferase family protein</fullName>
    </recommendedName>
</protein>
<evidence type="ECO:0000256" key="2">
    <source>
        <dbReference type="SAM" id="Phobius"/>
    </source>
</evidence>
<name>A0A086TKK3_9FUNG</name>
<feature type="compositionally biased region" description="Acidic residues" evidence="1">
    <location>
        <begin position="436"/>
        <end position="446"/>
    </location>
</feature>
<feature type="region of interest" description="Disordered" evidence="1">
    <location>
        <begin position="327"/>
        <end position="378"/>
    </location>
</feature>
<keyword evidence="2" id="KW-0812">Transmembrane</keyword>
<organism evidence="3 4">
    <name type="scientific">Podila verticillata NRRL 6337</name>
    <dbReference type="NCBI Taxonomy" id="1069443"/>
    <lineage>
        <taxon>Eukaryota</taxon>
        <taxon>Fungi</taxon>
        <taxon>Fungi incertae sedis</taxon>
        <taxon>Mucoromycota</taxon>
        <taxon>Mortierellomycotina</taxon>
        <taxon>Mortierellomycetes</taxon>
        <taxon>Mortierellales</taxon>
        <taxon>Mortierellaceae</taxon>
        <taxon>Podila</taxon>
    </lineage>
</organism>
<feature type="region of interest" description="Disordered" evidence="1">
    <location>
        <begin position="614"/>
        <end position="669"/>
    </location>
</feature>
<feature type="compositionally biased region" description="Low complexity" evidence="1">
    <location>
        <begin position="621"/>
        <end position="631"/>
    </location>
</feature>
<feature type="compositionally biased region" description="Polar residues" evidence="1">
    <location>
        <begin position="77"/>
        <end position="89"/>
    </location>
</feature>
<evidence type="ECO:0008006" key="5">
    <source>
        <dbReference type="Google" id="ProtNLM"/>
    </source>
</evidence>
<feature type="compositionally biased region" description="Acidic residues" evidence="1">
    <location>
        <begin position="632"/>
        <end position="660"/>
    </location>
</feature>
<feature type="region of interest" description="Disordered" evidence="1">
    <location>
        <begin position="851"/>
        <end position="877"/>
    </location>
</feature>
<keyword evidence="4" id="KW-1185">Reference proteome</keyword>
<feature type="compositionally biased region" description="Basic residues" evidence="1">
    <location>
        <begin position="462"/>
        <end position="474"/>
    </location>
</feature>
<feature type="transmembrane region" description="Helical" evidence="2">
    <location>
        <begin position="12"/>
        <end position="33"/>
    </location>
</feature>
<proteinExistence type="predicted"/>
<feature type="region of interest" description="Disordered" evidence="1">
    <location>
        <begin position="522"/>
        <end position="561"/>
    </location>
</feature>
<feature type="compositionally biased region" description="Acidic residues" evidence="1">
    <location>
        <begin position="338"/>
        <end position="377"/>
    </location>
</feature>
<feature type="region of interest" description="Disordered" evidence="1">
    <location>
        <begin position="401"/>
        <end position="474"/>
    </location>
</feature>
<evidence type="ECO:0000313" key="4">
    <source>
        <dbReference type="Proteomes" id="UP000243308"/>
    </source>
</evidence>
<sequence>MSYLAYRRRFLILLVPVVNFVFLVLFVFSPSSLPRLPKHLSRPRSPPPSPHGHETIEHISFGGKTSYQEHQQEDDNLTSTSNNITGDTNGSNFLIEQRQLVQSVHLKPLPDHLITTYKPGYLFASQSQSTATDNTEPREALDPTEKYLTFLPHSGFHNQRSELENALVLARLLNRTLIIPKVYLGPPMPWLSFSLLHSRLLYQTKTGLEHCRALIDDQFEDIEEILQTASAEAPVVNKLEEMNQPIPAKKIPPPDTQVADAPLVANSPVDAAPDKVNMPGSSVDDGGSQQLEKMPLKILDDQTMEQKELFDKERAWRDISVDTVPVITEQIVPNDPNADSDEGEEVDLDSEDDLQGDSEDDDDQEPSWIEEADEDDPYVIIATGDGAYGVVDLDGRHDLSGEEAQPEVEDWESVEDNEEGKSRDQIRVGIINGGPWEEEDEDDDDNEHNIPVRRPGSFVLPHQHHHHRSRRTRGRYLLQDKVDMDKASLPLYMPIDASLPEQNPRVWKRSHRKRSLNEEALAQTDHDLEKRQQHPFQQEQRQYQPPLPPQPTAKKLKPRHRKLLPSECLQYESWSMTDWDFFFDLNPLRRYVRIATKESVSMAYLESEFGIQLPKTEEPTSTSNATSSDNSSDSDSEDGDQDADDKDAAESDGPEEDDSEKEPPPLLRTEGDVLFFDDSSLYDYMFSENPDSPESAKIRSKYRQEFTIQWLNDRPEKLIHLGSIFGTGRVSIDSLQSKAWLIKIRDHLILNTDILQTTSQRIAEKISGSNHIGGVGQSATQTSHAGLVDAMDAGFVGIHIRMSDGHFSLSARNTIENIRQELMWQVGMSLDQDQGQGGVHDDMLGMEEHFEQHQETFNNKNPSEPEAGPSSAKKGRLSIEQCRSRALNHREQLFEPSSLSSSPPRRRSNGQYTPIYLATDAHRPRANPIFDKLFETFDCIFTLDDFAEDLEPLHQFRNPEDGALMAKFLIPMVDAMVVAKSAAFFGTPASTFSNYIQRQLRPAYTGLYD</sequence>
<keyword evidence="2" id="KW-1133">Transmembrane helix</keyword>
<evidence type="ECO:0000256" key="1">
    <source>
        <dbReference type="SAM" id="MobiDB-lite"/>
    </source>
</evidence>
<dbReference type="Proteomes" id="UP000243308">
    <property type="component" value="Unassembled WGS sequence"/>
</dbReference>
<dbReference type="Gene3D" id="3.40.50.11350">
    <property type="match status" value="1"/>
</dbReference>
<keyword evidence="2" id="KW-0472">Membrane</keyword>
<evidence type="ECO:0000313" key="3">
    <source>
        <dbReference type="EMBL" id="KFH62480.1"/>
    </source>
</evidence>
<gene>
    <name evidence="3" type="ORF">MVEG_11689</name>
</gene>
<dbReference type="CDD" id="cd11296">
    <property type="entry name" value="O-FucT_like"/>
    <property type="match status" value="1"/>
</dbReference>
<feature type="compositionally biased region" description="Acidic residues" evidence="1">
    <location>
        <begin position="404"/>
        <end position="418"/>
    </location>
</feature>